<keyword evidence="1" id="KW-0472">Membrane</keyword>
<dbReference type="RefSeq" id="WP_256421876.1">
    <property type="nucleotide sequence ID" value="NZ_JANHDI010000009.1"/>
</dbReference>
<protein>
    <recommendedName>
        <fullName evidence="4">DUF3784 domain-containing protein</fullName>
    </recommendedName>
</protein>
<dbReference type="EMBL" id="JBHUDK010000014">
    <property type="protein sequence ID" value="MFD1600338.1"/>
    <property type="molecule type" value="Genomic_DNA"/>
</dbReference>
<organism evidence="2 3">
    <name type="scientific">Halobellus rarus</name>
    <dbReference type="NCBI Taxonomy" id="1126237"/>
    <lineage>
        <taxon>Archaea</taxon>
        <taxon>Methanobacteriati</taxon>
        <taxon>Methanobacteriota</taxon>
        <taxon>Stenosarchaea group</taxon>
        <taxon>Halobacteria</taxon>
        <taxon>Halobacteriales</taxon>
        <taxon>Haloferacaceae</taxon>
        <taxon>Halobellus</taxon>
    </lineage>
</organism>
<feature type="transmembrane region" description="Helical" evidence="1">
    <location>
        <begin position="71"/>
        <end position="90"/>
    </location>
</feature>
<keyword evidence="1" id="KW-1133">Transmembrane helix</keyword>
<reference evidence="2 3" key="1">
    <citation type="journal article" date="2019" name="Int. J. Syst. Evol. Microbiol.">
        <title>The Global Catalogue of Microorganisms (GCM) 10K type strain sequencing project: providing services to taxonomists for standard genome sequencing and annotation.</title>
        <authorList>
            <consortium name="The Broad Institute Genomics Platform"/>
            <consortium name="The Broad Institute Genome Sequencing Center for Infectious Disease"/>
            <person name="Wu L."/>
            <person name="Ma J."/>
        </authorList>
    </citation>
    <scope>NUCLEOTIDE SEQUENCE [LARGE SCALE GENOMIC DNA]</scope>
    <source>
        <strain evidence="2 3">CGMCC 1.12121</strain>
    </source>
</reference>
<name>A0ABD6CQK3_9EURY</name>
<keyword evidence="1" id="KW-0812">Transmembrane</keyword>
<dbReference type="Proteomes" id="UP001597085">
    <property type="component" value="Unassembled WGS sequence"/>
</dbReference>
<evidence type="ECO:0000313" key="2">
    <source>
        <dbReference type="EMBL" id="MFD1600338.1"/>
    </source>
</evidence>
<keyword evidence="3" id="KW-1185">Reference proteome</keyword>
<proteinExistence type="predicted"/>
<gene>
    <name evidence="2" type="ORF">ACFSBX_15430</name>
</gene>
<comment type="caution">
    <text evidence="2">The sequence shown here is derived from an EMBL/GenBank/DDBJ whole genome shotgun (WGS) entry which is preliminary data.</text>
</comment>
<feature type="transmembrane region" description="Helical" evidence="1">
    <location>
        <begin position="40"/>
        <end position="65"/>
    </location>
</feature>
<dbReference type="AlphaFoldDB" id="A0ABD6CQK3"/>
<evidence type="ECO:0000313" key="3">
    <source>
        <dbReference type="Proteomes" id="UP001597085"/>
    </source>
</evidence>
<accession>A0ABD6CQK3</accession>
<sequence length="103" mass="11361">MRTCLRVVQYLYFGEIMTALPELLSMPSKTNELLRSIRHLLIVGVFLLGLGVATLGDIAIAIRQYETPIPAVARVIGSAVVFVALVLLFVKVFQINGDDRSED</sequence>
<evidence type="ECO:0000256" key="1">
    <source>
        <dbReference type="SAM" id="Phobius"/>
    </source>
</evidence>
<evidence type="ECO:0008006" key="4">
    <source>
        <dbReference type="Google" id="ProtNLM"/>
    </source>
</evidence>